<keyword evidence="11" id="KW-1185">Reference proteome</keyword>
<keyword evidence="3 7" id="KW-0812">Transmembrane</keyword>
<organism evidence="10 11">
    <name type="scientific">Sunxiuqinia dokdonensis</name>
    <dbReference type="NCBI Taxonomy" id="1409788"/>
    <lineage>
        <taxon>Bacteria</taxon>
        <taxon>Pseudomonadati</taxon>
        <taxon>Bacteroidota</taxon>
        <taxon>Bacteroidia</taxon>
        <taxon>Marinilabiliales</taxon>
        <taxon>Prolixibacteraceae</taxon>
        <taxon>Sunxiuqinia</taxon>
    </lineage>
</organism>
<dbReference type="Pfam" id="PF03772">
    <property type="entry name" value="Competence"/>
    <property type="match status" value="1"/>
</dbReference>
<accession>A0A0L8V9L9</accession>
<evidence type="ECO:0000259" key="9">
    <source>
        <dbReference type="Pfam" id="PF13567"/>
    </source>
</evidence>
<evidence type="ECO:0000256" key="2">
    <source>
        <dbReference type="ARBA" id="ARBA00022475"/>
    </source>
</evidence>
<dbReference type="InterPro" id="IPR052159">
    <property type="entry name" value="Competence_DNA_uptake"/>
</dbReference>
<feature type="region of interest" description="Disordered" evidence="6">
    <location>
        <begin position="595"/>
        <end position="619"/>
    </location>
</feature>
<dbReference type="AlphaFoldDB" id="A0A0L8V9L9"/>
<comment type="subcellular location">
    <subcellularLocation>
        <location evidence="1">Cell membrane</location>
        <topology evidence="1">Multi-pass membrane protein</topology>
    </subcellularLocation>
</comment>
<dbReference type="Proteomes" id="UP000036958">
    <property type="component" value="Unassembled WGS sequence"/>
</dbReference>
<feature type="transmembrane region" description="Helical" evidence="7">
    <location>
        <begin position="369"/>
        <end position="388"/>
    </location>
</feature>
<feature type="transmembrane region" description="Helical" evidence="7">
    <location>
        <begin position="333"/>
        <end position="349"/>
    </location>
</feature>
<feature type="transmembrane region" description="Helical" evidence="7">
    <location>
        <begin position="263"/>
        <end position="282"/>
    </location>
</feature>
<comment type="caution">
    <text evidence="10">The sequence shown here is derived from an EMBL/GenBank/DDBJ whole genome shotgun (WGS) entry which is preliminary data.</text>
</comment>
<evidence type="ECO:0000256" key="6">
    <source>
        <dbReference type="SAM" id="MobiDB-lite"/>
    </source>
</evidence>
<dbReference type="InterPro" id="IPR004477">
    <property type="entry name" value="ComEC_N"/>
</dbReference>
<feature type="domain" description="ComEC/Rec2-related protein" evidence="8">
    <location>
        <begin position="212"/>
        <end position="479"/>
    </location>
</feature>
<evidence type="ECO:0000256" key="5">
    <source>
        <dbReference type="ARBA" id="ARBA00023136"/>
    </source>
</evidence>
<protein>
    <recommendedName>
        <fullName evidence="12">ComEC/Rec2-related protein domain-containing protein</fullName>
    </recommendedName>
</protein>
<feature type="compositionally biased region" description="Basic and acidic residues" evidence="6">
    <location>
        <begin position="600"/>
        <end position="611"/>
    </location>
</feature>
<feature type="transmembrane region" description="Helical" evidence="7">
    <location>
        <begin position="486"/>
        <end position="503"/>
    </location>
</feature>
<reference evidence="11" key="1">
    <citation type="submission" date="2015-07" db="EMBL/GenBank/DDBJ databases">
        <title>Genome sequencing of Sunxiuqinia dokdonensis strain SK.</title>
        <authorList>
            <person name="Ahn S."/>
            <person name="Kim B.-C."/>
        </authorList>
    </citation>
    <scope>NUCLEOTIDE SEQUENCE [LARGE SCALE GENOMIC DNA]</scope>
    <source>
        <strain evidence="11">SK</strain>
    </source>
</reference>
<evidence type="ECO:0000259" key="8">
    <source>
        <dbReference type="Pfam" id="PF03772"/>
    </source>
</evidence>
<dbReference type="EMBL" id="LGIA01000150">
    <property type="protein sequence ID" value="KOH44907.1"/>
    <property type="molecule type" value="Genomic_DNA"/>
</dbReference>
<evidence type="ECO:0008006" key="12">
    <source>
        <dbReference type="Google" id="ProtNLM"/>
    </source>
</evidence>
<feature type="transmembrane region" description="Helical" evidence="7">
    <location>
        <begin position="45"/>
        <end position="64"/>
    </location>
</feature>
<feature type="transmembrane region" description="Helical" evidence="7">
    <location>
        <begin position="310"/>
        <end position="327"/>
    </location>
</feature>
<feature type="transmembrane region" description="Helical" evidence="7">
    <location>
        <begin position="394"/>
        <end position="420"/>
    </location>
</feature>
<evidence type="ECO:0000313" key="10">
    <source>
        <dbReference type="EMBL" id="KOH44907.1"/>
    </source>
</evidence>
<name>A0A0L8V9L9_9BACT</name>
<sequence>MSFWLIGILAGNFLPWAGLVFLILLLAFGVLVAIKLKTKSYPFDLYLSVFLCLGFVLVACLSVPRQKIEGEDSQQRFVATLLEYPTEKPNSYQALIHINWADSASFHNQKILAYFEKSDSIATWQPGDQLAAVSNLQRIQTQGDPFAFDYQRFMANRQVYFSIYLASRNYHFISTQNHLSIWFRAERFRAALIRVLRQHIKNEESLQVISALTLGYRKELSPETRSYFASTGAMHVLAVSGLHVGMIYLFLTILLGFLKRSSAGRIGFFLTIGSLLWFYALLTGFSPSVQRATLMFSFILFGNSLKRPAAIYNSIAASAFFLLLINPRLLTEVGFQLSYAAVISIVFFFPRLKKWIQPKNKLLDKMWQLFCVSVAAQIGTFALTIFYFNQFPTYFWLSNFLVFPAAYLILAGTFLLLILSPVGWLAVPIAKLLAGVTFSTTFLLQKIALLPYSLVENISLTSVELFLLISMGATFIFFIKFKNKGLLFGTSVLLLGFLLFGLSQKLSLLNQKKYIIYAREQSIHLINGRKNYLICPEVNQALPASINHAVRELKLDSPTIIYLDSCKQFASNDLIIDKQFILFLDQTFQYNETKNHPKTQHNEMIESDKSQPEGFDPASETKIDSVMRKGTILNLANLRPQQTIIADL</sequence>
<feature type="transmembrane region" description="Helical" evidence="7">
    <location>
        <begin position="13"/>
        <end position="33"/>
    </location>
</feature>
<keyword evidence="2" id="KW-1003">Cell membrane</keyword>
<keyword evidence="5 7" id="KW-0472">Membrane</keyword>
<feature type="transmembrane region" description="Helical" evidence="7">
    <location>
        <begin position="432"/>
        <end position="452"/>
    </location>
</feature>
<dbReference type="GO" id="GO:0005886">
    <property type="term" value="C:plasma membrane"/>
    <property type="evidence" value="ECO:0007669"/>
    <property type="project" value="UniProtKB-SubCell"/>
</dbReference>
<proteinExistence type="predicted"/>
<dbReference type="Pfam" id="PF13567">
    <property type="entry name" value="DUF4131"/>
    <property type="match status" value="1"/>
</dbReference>
<dbReference type="PANTHER" id="PTHR30619">
    <property type="entry name" value="DNA INTERNALIZATION/COMPETENCE PROTEIN COMEC/REC2"/>
    <property type="match status" value="1"/>
</dbReference>
<keyword evidence="4 7" id="KW-1133">Transmembrane helix</keyword>
<dbReference type="STRING" id="1409788.NC99_22190"/>
<feature type="domain" description="DUF4131" evidence="9">
    <location>
        <begin position="14"/>
        <end position="168"/>
    </location>
</feature>
<feature type="transmembrane region" description="Helical" evidence="7">
    <location>
        <begin position="227"/>
        <end position="251"/>
    </location>
</feature>
<evidence type="ECO:0000256" key="7">
    <source>
        <dbReference type="SAM" id="Phobius"/>
    </source>
</evidence>
<evidence type="ECO:0000313" key="11">
    <source>
        <dbReference type="Proteomes" id="UP000036958"/>
    </source>
</evidence>
<gene>
    <name evidence="10" type="ORF">NC99_22190</name>
</gene>
<evidence type="ECO:0000256" key="4">
    <source>
        <dbReference type="ARBA" id="ARBA00022989"/>
    </source>
</evidence>
<evidence type="ECO:0000256" key="3">
    <source>
        <dbReference type="ARBA" id="ARBA00022692"/>
    </source>
</evidence>
<dbReference type="PANTHER" id="PTHR30619:SF1">
    <property type="entry name" value="RECOMBINATION PROTEIN 2"/>
    <property type="match status" value="1"/>
</dbReference>
<dbReference type="InterPro" id="IPR025405">
    <property type="entry name" value="DUF4131"/>
</dbReference>
<feature type="transmembrane region" description="Helical" evidence="7">
    <location>
        <begin position="458"/>
        <end position="479"/>
    </location>
</feature>
<evidence type="ECO:0000256" key="1">
    <source>
        <dbReference type="ARBA" id="ARBA00004651"/>
    </source>
</evidence>
<dbReference type="NCBIfam" id="TIGR00360">
    <property type="entry name" value="ComEC_N-term"/>
    <property type="match status" value="1"/>
</dbReference>